<dbReference type="PROSITE" id="PS50206">
    <property type="entry name" value="RHODANESE_3"/>
    <property type="match status" value="1"/>
</dbReference>
<accession>A0ABR4AQV1</accession>
<evidence type="ECO:0000256" key="1">
    <source>
        <dbReference type="SAM" id="MobiDB-lite"/>
    </source>
</evidence>
<evidence type="ECO:0000259" key="2">
    <source>
        <dbReference type="PROSITE" id="PS50206"/>
    </source>
</evidence>
<feature type="domain" description="Rhodanese" evidence="2">
    <location>
        <begin position="49"/>
        <end position="149"/>
    </location>
</feature>
<gene>
    <name evidence="3" type="ORF">ABVK25_011220</name>
</gene>
<comment type="caution">
    <text evidence="3">The sequence shown here is derived from an EMBL/GenBank/DDBJ whole genome shotgun (WGS) entry which is preliminary data.</text>
</comment>
<sequence>MTTSNVDPSKDDQGQEEAPWHRAYPSPKTAASVISCSDLLDWVLGGKEAGKEFVLVDLRRNDHEGGTIKGSINLPAQSLHSSIPILYRLFSAANVKHVIWYCSSSRGRGPRAAGWFAGILQERKDESMESLVLEGGIKGWVAKGGEHVRLMEGFEPAVWCQCN</sequence>
<protein>
    <recommendedName>
        <fullName evidence="2">Rhodanese domain-containing protein</fullName>
    </recommendedName>
</protein>
<name>A0ABR4AQV1_9LECA</name>
<evidence type="ECO:0000313" key="3">
    <source>
        <dbReference type="EMBL" id="KAL2047889.1"/>
    </source>
</evidence>
<dbReference type="InterPro" id="IPR036873">
    <property type="entry name" value="Rhodanese-like_dom_sf"/>
</dbReference>
<dbReference type="SMART" id="SM00450">
    <property type="entry name" value="RHOD"/>
    <property type="match status" value="1"/>
</dbReference>
<dbReference type="Proteomes" id="UP001590951">
    <property type="component" value="Unassembled WGS sequence"/>
</dbReference>
<dbReference type="Gene3D" id="3.40.250.10">
    <property type="entry name" value="Rhodanese-like domain"/>
    <property type="match status" value="1"/>
</dbReference>
<dbReference type="EMBL" id="JBHFEH010000089">
    <property type="protein sequence ID" value="KAL2047889.1"/>
    <property type="molecule type" value="Genomic_DNA"/>
</dbReference>
<dbReference type="InterPro" id="IPR001763">
    <property type="entry name" value="Rhodanese-like_dom"/>
</dbReference>
<evidence type="ECO:0000313" key="4">
    <source>
        <dbReference type="Proteomes" id="UP001590951"/>
    </source>
</evidence>
<proteinExistence type="predicted"/>
<dbReference type="Pfam" id="PF00581">
    <property type="entry name" value="Rhodanese"/>
    <property type="match status" value="1"/>
</dbReference>
<reference evidence="3 4" key="1">
    <citation type="submission" date="2024-09" db="EMBL/GenBank/DDBJ databases">
        <title>Rethinking Asexuality: The Enigmatic Case of Functional Sexual Genes in Lepraria (Stereocaulaceae).</title>
        <authorList>
            <person name="Doellman M."/>
            <person name="Sun Y."/>
            <person name="Barcenas-Pena A."/>
            <person name="Lumbsch H.T."/>
            <person name="Grewe F."/>
        </authorList>
    </citation>
    <scope>NUCLEOTIDE SEQUENCE [LARGE SCALE GENOMIC DNA]</scope>
    <source>
        <strain evidence="3 4">Grewe 0041</strain>
    </source>
</reference>
<dbReference type="SUPFAM" id="SSF52821">
    <property type="entry name" value="Rhodanese/Cell cycle control phosphatase"/>
    <property type="match status" value="1"/>
</dbReference>
<dbReference type="PANTHER" id="PTHR10828:SF50">
    <property type="entry name" value="REDUCTASE (ARC2), PUTATIVE (AFU_ORTHOLOGUE AFUA_6G13400)-RELATED"/>
    <property type="match status" value="1"/>
</dbReference>
<feature type="region of interest" description="Disordered" evidence="1">
    <location>
        <begin position="1"/>
        <end position="24"/>
    </location>
</feature>
<organism evidence="3 4">
    <name type="scientific">Lepraria finkii</name>
    <dbReference type="NCBI Taxonomy" id="1340010"/>
    <lineage>
        <taxon>Eukaryota</taxon>
        <taxon>Fungi</taxon>
        <taxon>Dikarya</taxon>
        <taxon>Ascomycota</taxon>
        <taxon>Pezizomycotina</taxon>
        <taxon>Lecanoromycetes</taxon>
        <taxon>OSLEUM clade</taxon>
        <taxon>Lecanoromycetidae</taxon>
        <taxon>Lecanorales</taxon>
        <taxon>Lecanorineae</taxon>
        <taxon>Stereocaulaceae</taxon>
        <taxon>Lepraria</taxon>
    </lineage>
</organism>
<keyword evidence="4" id="KW-1185">Reference proteome</keyword>
<dbReference type="PANTHER" id="PTHR10828">
    <property type="entry name" value="M-PHASE INDUCER PHOSPHATASE DUAL SPECIFICITY PHOSPHATASE CDC25"/>
    <property type="match status" value="1"/>
</dbReference>